<dbReference type="InterPro" id="IPR007941">
    <property type="entry name" value="DUF726"/>
</dbReference>
<comment type="caution">
    <text evidence="8">The sequence shown here is derived from an EMBL/GenBank/DDBJ whole genome shotgun (WGS) entry which is preliminary data.</text>
</comment>
<dbReference type="AlphaFoldDB" id="A0AAN6XZI5"/>
<dbReference type="Pfam" id="PF05277">
    <property type="entry name" value="DUF726"/>
    <property type="match status" value="1"/>
</dbReference>
<comment type="similarity">
    <text evidence="2">Belongs to the TMCO4 family.</text>
</comment>
<feature type="region of interest" description="Disordered" evidence="6">
    <location>
        <begin position="1"/>
        <end position="69"/>
    </location>
</feature>
<sequence>MAGTTERLAMADTLKDVDPQDGASATDPPGIKVPASPVGSSSPTSQQSPSDEHSSEMAPGGRQRPITPKREADFSSLLTAGEKTELLSLINKVNDHLQKQITQVFDSTCVEETTKPARVNFWSGLPSRLRDLNIIKPHAQCPRNGNNGRSIAPQKENLNPSLQSAPSSDNQASDQAPDGSAGQAADTLPPRLQELKKEALAHFKKWQAAVNKRVADISVKKTGDAQNAQNPGPGTRRGAQAKPPFNRGNRANAAPKTSLTEHDFSLSKHYTPIPTSLSSLPLEKKTLLLHALLLLFLSLENYTAYTRLLLLHIASSLHLPLRALAEDEVRVAKSLSQIAKDVPADEVMQKKAEEGKSSKKWKIGLASIAGAAVIGIAGGLAAPLVAAGIGSVLGGIGLGGSATASLLGAMAESGLIVGALFGIYGARATGKAMEQYTKDIDDFAFIPLRGSIGQDLEIGKIEPDCRRLRVVIGISGWLDEANDVTNPWRMLGEQNEVYGLKWEADSLLKMGTAMETVLRSAAWPTARKEITTQTIHESLRNAIWPLGLLKISKIIDNAWSVVMVRADKAGAILADIIMNKVQGERGVTLIGYSIGARVIYACLMCLAERRAFGLVENAVLMGTPAPSGAHVWCAMKSVVSGRLVNVYSENDCILGFLYRTSSIQYGVAGLERIDGIDGIENVDVSAKISSHMRYRYLVGSILRHIGWEDIDGPQVSVDEETLFGMEEKSRERERRRNAIDNAAEKKELEEEAKRGKKKEQEPIRTRLRKNKRR</sequence>
<dbReference type="InterPro" id="IPR029058">
    <property type="entry name" value="AB_hydrolase_fold"/>
</dbReference>
<evidence type="ECO:0000256" key="4">
    <source>
        <dbReference type="ARBA" id="ARBA00022989"/>
    </source>
</evidence>
<evidence type="ECO:0000256" key="2">
    <source>
        <dbReference type="ARBA" id="ARBA00009824"/>
    </source>
</evidence>
<feature type="compositionally biased region" description="Low complexity" evidence="6">
    <location>
        <begin position="33"/>
        <end position="49"/>
    </location>
</feature>
<keyword evidence="9" id="KW-1185">Reference proteome</keyword>
<name>A0AAN6XZI5_9PEZI</name>
<reference evidence="8" key="1">
    <citation type="journal article" date="2023" name="Mol. Phylogenet. Evol.">
        <title>Genome-scale phylogeny and comparative genomics of the fungal order Sordariales.</title>
        <authorList>
            <person name="Hensen N."/>
            <person name="Bonometti L."/>
            <person name="Westerberg I."/>
            <person name="Brannstrom I.O."/>
            <person name="Guillou S."/>
            <person name="Cros-Aarteil S."/>
            <person name="Calhoun S."/>
            <person name="Haridas S."/>
            <person name="Kuo A."/>
            <person name="Mondo S."/>
            <person name="Pangilinan J."/>
            <person name="Riley R."/>
            <person name="LaButti K."/>
            <person name="Andreopoulos B."/>
            <person name="Lipzen A."/>
            <person name="Chen C."/>
            <person name="Yan M."/>
            <person name="Daum C."/>
            <person name="Ng V."/>
            <person name="Clum A."/>
            <person name="Steindorff A."/>
            <person name="Ohm R.A."/>
            <person name="Martin F."/>
            <person name="Silar P."/>
            <person name="Natvig D.O."/>
            <person name="Lalanne C."/>
            <person name="Gautier V."/>
            <person name="Ament-Velasquez S.L."/>
            <person name="Kruys A."/>
            <person name="Hutchinson M.I."/>
            <person name="Powell A.J."/>
            <person name="Barry K."/>
            <person name="Miller A.N."/>
            <person name="Grigoriev I.V."/>
            <person name="Debuchy R."/>
            <person name="Gladieux P."/>
            <person name="Hiltunen Thoren M."/>
            <person name="Johannesson H."/>
        </authorList>
    </citation>
    <scope>NUCLEOTIDE SEQUENCE</scope>
    <source>
        <strain evidence="8">PSN293</strain>
    </source>
</reference>
<keyword evidence="5 7" id="KW-0472">Membrane</keyword>
<evidence type="ECO:0000313" key="8">
    <source>
        <dbReference type="EMBL" id="KAK4209520.1"/>
    </source>
</evidence>
<organism evidence="8 9">
    <name type="scientific">Rhypophila decipiens</name>
    <dbReference type="NCBI Taxonomy" id="261697"/>
    <lineage>
        <taxon>Eukaryota</taxon>
        <taxon>Fungi</taxon>
        <taxon>Dikarya</taxon>
        <taxon>Ascomycota</taxon>
        <taxon>Pezizomycotina</taxon>
        <taxon>Sordariomycetes</taxon>
        <taxon>Sordariomycetidae</taxon>
        <taxon>Sordariales</taxon>
        <taxon>Naviculisporaceae</taxon>
        <taxon>Rhypophila</taxon>
    </lineage>
</organism>
<comment type="subcellular location">
    <subcellularLocation>
        <location evidence="1">Membrane</location>
        <topology evidence="1">Multi-pass membrane protein</topology>
    </subcellularLocation>
</comment>
<dbReference type="SUPFAM" id="SSF53474">
    <property type="entry name" value="alpha/beta-Hydrolases"/>
    <property type="match status" value="1"/>
</dbReference>
<evidence type="ECO:0000256" key="6">
    <source>
        <dbReference type="SAM" id="MobiDB-lite"/>
    </source>
</evidence>
<keyword evidence="4 7" id="KW-1133">Transmembrane helix</keyword>
<evidence type="ECO:0008006" key="10">
    <source>
        <dbReference type="Google" id="ProtNLM"/>
    </source>
</evidence>
<feature type="transmembrane region" description="Helical" evidence="7">
    <location>
        <begin position="406"/>
        <end position="426"/>
    </location>
</feature>
<feature type="compositionally biased region" description="Polar residues" evidence="6">
    <location>
        <begin position="156"/>
        <end position="174"/>
    </location>
</feature>
<gene>
    <name evidence="8" type="ORF">QBC37DRAFT_377958</name>
</gene>
<evidence type="ECO:0000256" key="7">
    <source>
        <dbReference type="SAM" id="Phobius"/>
    </source>
</evidence>
<evidence type="ECO:0000313" key="9">
    <source>
        <dbReference type="Proteomes" id="UP001301769"/>
    </source>
</evidence>
<dbReference type="PANTHER" id="PTHR17920">
    <property type="entry name" value="TRANSMEMBRANE AND COILED-COIL DOMAIN-CONTAINING PROTEIN 4 TMCO4"/>
    <property type="match status" value="1"/>
</dbReference>
<dbReference type="GO" id="GO:0016020">
    <property type="term" value="C:membrane"/>
    <property type="evidence" value="ECO:0007669"/>
    <property type="project" value="UniProtKB-SubCell"/>
</dbReference>
<dbReference type="Proteomes" id="UP001301769">
    <property type="component" value="Unassembled WGS sequence"/>
</dbReference>
<feature type="region of interest" description="Disordered" evidence="6">
    <location>
        <begin position="221"/>
        <end position="257"/>
    </location>
</feature>
<evidence type="ECO:0000256" key="1">
    <source>
        <dbReference type="ARBA" id="ARBA00004141"/>
    </source>
</evidence>
<evidence type="ECO:0000256" key="3">
    <source>
        <dbReference type="ARBA" id="ARBA00022692"/>
    </source>
</evidence>
<keyword evidence="3 7" id="KW-0812">Transmembrane</keyword>
<feature type="transmembrane region" description="Helical" evidence="7">
    <location>
        <begin position="363"/>
        <end position="386"/>
    </location>
</feature>
<dbReference type="EMBL" id="MU858202">
    <property type="protein sequence ID" value="KAK4209520.1"/>
    <property type="molecule type" value="Genomic_DNA"/>
</dbReference>
<reference evidence="8" key="2">
    <citation type="submission" date="2023-05" db="EMBL/GenBank/DDBJ databases">
        <authorList>
            <consortium name="Lawrence Berkeley National Laboratory"/>
            <person name="Steindorff A."/>
            <person name="Hensen N."/>
            <person name="Bonometti L."/>
            <person name="Westerberg I."/>
            <person name="Brannstrom I.O."/>
            <person name="Guillou S."/>
            <person name="Cros-Aarteil S."/>
            <person name="Calhoun S."/>
            <person name="Haridas S."/>
            <person name="Kuo A."/>
            <person name="Mondo S."/>
            <person name="Pangilinan J."/>
            <person name="Riley R."/>
            <person name="Labutti K."/>
            <person name="Andreopoulos B."/>
            <person name="Lipzen A."/>
            <person name="Chen C."/>
            <person name="Yanf M."/>
            <person name="Daum C."/>
            <person name="Ng V."/>
            <person name="Clum A."/>
            <person name="Ohm R."/>
            <person name="Martin F."/>
            <person name="Silar P."/>
            <person name="Natvig D."/>
            <person name="Lalanne C."/>
            <person name="Gautier V."/>
            <person name="Ament-Velasquez S.L."/>
            <person name="Kruys A."/>
            <person name="Hutchinson M.I."/>
            <person name="Powell A.J."/>
            <person name="Barry K."/>
            <person name="Miller A.N."/>
            <person name="Grigoriev I.V."/>
            <person name="Debuchy R."/>
            <person name="Gladieux P."/>
            <person name="Thoren M.H."/>
            <person name="Johannesson H."/>
        </authorList>
    </citation>
    <scope>NUCLEOTIDE SEQUENCE</scope>
    <source>
        <strain evidence="8">PSN293</strain>
    </source>
</reference>
<feature type="compositionally biased region" description="Basic and acidic residues" evidence="6">
    <location>
        <begin position="726"/>
        <end position="764"/>
    </location>
</feature>
<protein>
    <recommendedName>
        <fullName evidence="10">DUF726-domain-containing protein</fullName>
    </recommendedName>
</protein>
<evidence type="ECO:0000256" key="5">
    <source>
        <dbReference type="ARBA" id="ARBA00023136"/>
    </source>
</evidence>
<feature type="region of interest" description="Disordered" evidence="6">
    <location>
        <begin position="726"/>
        <end position="773"/>
    </location>
</feature>
<feature type="region of interest" description="Disordered" evidence="6">
    <location>
        <begin position="138"/>
        <end position="186"/>
    </location>
</feature>
<proteinExistence type="inferred from homology"/>
<accession>A0AAN6XZI5</accession>
<dbReference type="PANTHER" id="PTHR17920:SF22">
    <property type="entry name" value="DUF726 DOMAIN PROTEIN (AFU_ORTHOLOGUE AFUA_2G12860)"/>
    <property type="match status" value="1"/>
</dbReference>